<name>A0A445K9U9_GLYSO</name>
<dbReference type="PROSITE" id="PS50104">
    <property type="entry name" value="TIR"/>
    <property type="match status" value="1"/>
</dbReference>
<gene>
    <name evidence="2" type="ORF">D0Y65_014708</name>
</gene>
<protein>
    <recommendedName>
        <fullName evidence="1">TIR domain-containing protein</fullName>
    </recommendedName>
</protein>
<dbReference type="Gene3D" id="3.40.50.10140">
    <property type="entry name" value="Toll/interleukin-1 receptor homology (TIR) domain"/>
    <property type="match status" value="1"/>
</dbReference>
<dbReference type="InterPro" id="IPR035897">
    <property type="entry name" value="Toll_tir_struct_dom_sf"/>
</dbReference>
<accession>A0A445K9U9</accession>
<dbReference type="AlphaFoldDB" id="A0A445K9U9"/>
<feature type="domain" description="TIR" evidence="1">
    <location>
        <begin position="10"/>
        <end position="144"/>
    </location>
</feature>
<reference evidence="2 3" key="1">
    <citation type="submission" date="2018-09" db="EMBL/GenBank/DDBJ databases">
        <title>A high-quality reference genome of wild soybean provides a powerful tool to mine soybean genomes.</title>
        <authorList>
            <person name="Xie M."/>
            <person name="Chung C.Y.L."/>
            <person name="Li M.-W."/>
            <person name="Wong F.-L."/>
            <person name="Chan T.-F."/>
            <person name="Lam H.-M."/>
        </authorList>
    </citation>
    <scope>NUCLEOTIDE SEQUENCE [LARGE SCALE GENOMIC DNA]</scope>
    <source>
        <strain evidence="3">cv. W05</strain>
        <tissue evidence="2">Hypocotyl of etiolated seedlings</tissue>
    </source>
</reference>
<dbReference type="Proteomes" id="UP000289340">
    <property type="component" value="Chromosome 6"/>
</dbReference>
<dbReference type="PANTHER" id="PTHR11017:SF431">
    <property type="entry name" value="ADP-RIBOSYL CYCLASE_CYCLIC ADP-RIBOSE HYDROLASE"/>
    <property type="match status" value="1"/>
</dbReference>
<proteinExistence type="predicted"/>
<dbReference type="GO" id="GO:0007165">
    <property type="term" value="P:signal transduction"/>
    <property type="evidence" value="ECO:0007669"/>
    <property type="project" value="InterPro"/>
</dbReference>
<dbReference type="PANTHER" id="PTHR11017">
    <property type="entry name" value="LEUCINE-RICH REPEAT-CONTAINING PROTEIN"/>
    <property type="match status" value="1"/>
</dbReference>
<dbReference type="GO" id="GO:0006952">
    <property type="term" value="P:defense response"/>
    <property type="evidence" value="ECO:0007669"/>
    <property type="project" value="InterPro"/>
</dbReference>
<dbReference type="EMBL" id="QZWG01000006">
    <property type="protein sequence ID" value="RZC07551.1"/>
    <property type="molecule type" value="Genomic_DNA"/>
</dbReference>
<evidence type="ECO:0000259" key="1">
    <source>
        <dbReference type="PROSITE" id="PS50104"/>
    </source>
</evidence>
<dbReference type="SMR" id="A0A445K9U9"/>
<dbReference type="EMBL" id="QZWG01000006">
    <property type="protein sequence ID" value="RZC07550.1"/>
    <property type="molecule type" value="Genomic_DNA"/>
</dbReference>
<comment type="caution">
    <text evidence="2">The sequence shown here is derived from an EMBL/GenBank/DDBJ whole genome shotgun (WGS) entry which is preliminary data.</text>
</comment>
<dbReference type="InterPro" id="IPR000157">
    <property type="entry name" value="TIR_dom"/>
</dbReference>
<keyword evidence="3" id="KW-1185">Reference proteome</keyword>
<dbReference type="SMART" id="SM00255">
    <property type="entry name" value="TIR"/>
    <property type="match status" value="1"/>
</dbReference>
<evidence type="ECO:0000313" key="3">
    <source>
        <dbReference type="Proteomes" id="UP000289340"/>
    </source>
</evidence>
<dbReference type="Pfam" id="PF01582">
    <property type="entry name" value="TIR"/>
    <property type="match status" value="1"/>
</dbReference>
<dbReference type="SUPFAM" id="SSF52200">
    <property type="entry name" value="Toll/Interleukin receptor TIR domain"/>
    <property type="match status" value="1"/>
</dbReference>
<evidence type="ECO:0000313" key="2">
    <source>
        <dbReference type="EMBL" id="RZC07550.1"/>
    </source>
</evidence>
<organism evidence="2 3">
    <name type="scientific">Glycine soja</name>
    <name type="common">Wild soybean</name>
    <dbReference type="NCBI Taxonomy" id="3848"/>
    <lineage>
        <taxon>Eukaryota</taxon>
        <taxon>Viridiplantae</taxon>
        <taxon>Streptophyta</taxon>
        <taxon>Embryophyta</taxon>
        <taxon>Tracheophyta</taxon>
        <taxon>Spermatophyta</taxon>
        <taxon>Magnoliopsida</taxon>
        <taxon>eudicotyledons</taxon>
        <taxon>Gunneridae</taxon>
        <taxon>Pentapetalae</taxon>
        <taxon>rosids</taxon>
        <taxon>fabids</taxon>
        <taxon>Fabales</taxon>
        <taxon>Fabaceae</taxon>
        <taxon>Papilionoideae</taxon>
        <taxon>50 kb inversion clade</taxon>
        <taxon>NPAAA clade</taxon>
        <taxon>indigoferoid/millettioid clade</taxon>
        <taxon>Phaseoleae</taxon>
        <taxon>Glycine</taxon>
        <taxon>Glycine subgen. Soja</taxon>
    </lineage>
</organism>
<dbReference type="InterPro" id="IPR044974">
    <property type="entry name" value="Disease_R_plants"/>
</dbReference>
<sequence>MALRSGFSSFTYDVFLSFRGSDTRHGFTGNLYKALADRGIYTFIDDEELQSGKEITPTLLKAIQESRIAINALSINYASSSFCLDELATILGCAERKTLLVLPVFSHVRHREDSYGEALVKHEERFEHNTEKLQKWKMTLYQVALLSGYHFKYGDGYEYEFIGRIVERVCIKINLTHLHVAGYLVGLESQVPRAMKLLDVGSDDGVHMIEIHCIGGIGKTTF</sequence>